<reference evidence="3 4" key="1">
    <citation type="journal article" date="2011" name="Genome Res.">
        <title>Chromosome and gene copy number variation allow major structural change between species and strains of Leishmania.</title>
        <authorList>
            <person name="Rogers M.B."/>
            <person name="Hilley J.D."/>
            <person name="Dickens N.J."/>
            <person name="Wilkes J."/>
            <person name="Bates P.A."/>
            <person name="Depledge D.P."/>
            <person name="Harris D."/>
            <person name="Her Y."/>
            <person name="Herzyk P."/>
            <person name="Imamura H."/>
            <person name="Otto T.D."/>
            <person name="Sanders M."/>
            <person name="Seeger K."/>
            <person name="Dujardin J.C."/>
            <person name="Berriman M."/>
            <person name="Smith D.F."/>
            <person name="Hertz-Fowler C."/>
            <person name="Mottram J.C."/>
        </authorList>
    </citation>
    <scope>NUCLEOTIDE SEQUENCE [LARGE SCALE GENOMIC DNA]</scope>
    <source>
        <strain evidence="3 4">MHOM/GT/2001/U1103</strain>
    </source>
</reference>
<evidence type="ECO:0000313" key="3">
    <source>
        <dbReference type="EMBL" id="CBZ25976.1"/>
    </source>
</evidence>
<evidence type="ECO:0000313" key="4">
    <source>
        <dbReference type="Proteomes" id="UP000007259"/>
    </source>
</evidence>
<gene>
    <name evidence="3" type="ORF">LMXM_36_1330</name>
</gene>
<protein>
    <recommendedName>
        <fullName evidence="2">J domain-containing protein</fullName>
    </recommendedName>
</protein>
<dbReference type="InterPro" id="IPR001623">
    <property type="entry name" value="DnaJ_domain"/>
</dbReference>
<dbReference type="Gene3D" id="1.10.287.110">
    <property type="entry name" value="DnaJ domain"/>
    <property type="match status" value="1"/>
</dbReference>
<dbReference type="InterPro" id="IPR036869">
    <property type="entry name" value="J_dom_sf"/>
</dbReference>
<dbReference type="PROSITE" id="PS50076">
    <property type="entry name" value="DNAJ_2"/>
    <property type="match status" value="1"/>
</dbReference>
<dbReference type="VEuPathDB" id="TriTrypDB:LmxM.36.1330"/>
<dbReference type="CDD" id="cd06257">
    <property type="entry name" value="DnaJ"/>
    <property type="match status" value="1"/>
</dbReference>
<keyword evidence="1" id="KW-1133">Transmembrane helix</keyword>
<evidence type="ECO:0000259" key="2">
    <source>
        <dbReference type="PROSITE" id="PS50076"/>
    </source>
</evidence>
<feature type="domain" description="J" evidence="2">
    <location>
        <begin position="190"/>
        <end position="262"/>
    </location>
</feature>
<organism evidence="3 4">
    <name type="scientific">Leishmania mexicana (strain MHOM/GT/2001/U1103)</name>
    <dbReference type="NCBI Taxonomy" id="929439"/>
    <lineage>
        <taxon>Eukaryota</taxon>
        <taxon>Discoba</taxon>
        <taxon>Euglenozoa</taxon>
        <taxon>Kinetoplastea</taxon>
        <taxon>Metakinetoplastina</taxon>
        <taxon>Trypanosomatida</taxon>
        <taxon>Trypanosomatidae</taxon>
        <taxon>Leishmaniinae</taxon>
        <taxon>Leishmania</taxon>
    </lineage>
</organism>
<dbReference type="OMA" id="ERTERIC"/>
<feature type="transmembrane region" description="Helical" evidence="1">
    <location>
        <begin position="329"/>
        <end position="355"/>
    </location>
</feature>
<dbReference type="SMART" id="SM00271">
    <property type="entry name" value="DnaJ"/>
    <property type="match status" value="1"/>
</dbReference>
<dbReference type="SUPFAM" id="SSF46565">
    <property type="entry name" value="Chaperone J-domain"/>
    <property type="match status" value="1"/>
</dbReference>
<proteinExistence type="predicted"/>
<dbReference type="AlphaFoldDB" id="E9ASQ2"/>
<keyword evidence="1" id="KW-0812">Transmembrane</keyword>
<dbReference type="PhylomeDB" id="E9ASQ2"/>
<dbReference type="RefSeq" id="XP_003874477.1">
    <property type="nucleotide sequence ID" value="XM_003874428.1"/>
</dbReference>
<name>E9ASQ2_LEIMU</name>
<keyword evidence="4" id="KW-1185">Reference proteome</keyword>
<evidence type="ECO:0000256" key="1">
    <source>
        <dbReference type="SAM" id="Phobius"/>
    </source>
</evidence>
<accession>E9ASQ2</accession>
<keyword evidence="1" id="KW-0472">Membrane</keyword>
<sequence length="467" mass="51646">MVHTPRRPYLHESRPHRLYASAPRFHFVSTSFLIFSHTWTTIYVTTYLSDDAPLRDTLFLVVCEVDNLSVTGDSTTTHPVSTLHIRPHRLLRTDTLFFQHSVSMWKTVCRSKGAASAMLSVRCRPAMCCRALLGTRSSFLSGVVSTTGPVLVMSGRRWCATTPPHGTGSSGSQSIDEEAVVRAAKWSSSNFEERLGFRTGETITEERLKRHYRILAKHYHPDTAAGSGRGSGVRYEGETSAGKDVAFQNIKEAYDVVNAAVKRGGRRGGNASRGSATADFAGGFEFSDEARRRSQMRLLGDAVLLFIFMTVAFIVVVSSHNKSRMQSRYLWHLVGIFFIIQLFPRLFAAAILFAVHSMHLLEKATLQEQAAISLIVERTERICSVQLEGLRTEAQPNVVVQVTTTADANNDAAERVSSTLTFDKGVTAFTLPLPVDSSCVYHVKAVDEARKIVLVDRSLSARMPATV</sequence>
<dbReference type="EMBL" id="FR799573">
    <property type="protein sequence ID" value="CBZ25976.1"/>
    <property type="molecule type" value="Genomic_DNA"/>
</dbReference>
<dbReference type="GeneID" id="13448346"/>
<feature type="transmembrane region" description="Helical" evidence="1">
    <location>
        <begin position="298"/>
        <end position="317"/>
    </location>
</feature>
<dbReference type="Proteomes" id="UP000007259">
    <property type="component" value="Chromosome 20"/>
</dbReference>
<dbReference type="KEGG" id="lmi:LMXM_36_1330"/>
<dbReference type="OrthoDB" id="273032at2759"/>